<name>A0A6C0I8A3_9ZZZZ</name>
<organism evidence="1">
    <name type="scientific">viral metagenome</name>
    <dbReference type="NCBI Taxonomy" id="1070528"/>
    <lineage>
        <taxon>unclassified sequences</taxon>
        <taxon>metagenomes</taxon>
        <taxon>organismal metagenomes</taxon>
    </lineage>
</organism>
<proteinExistence type="predicted"/>
<dbReference type="AlphaFoldDB" id="A0A6C0I8A3"/>
<evidence type="ECO:0008006" key="2">
    <source>
        <dbReference type="Google" id="ProtNLM"/>
    </source>
</evidence>
<accession>A0A6C0I8A3</accession>
<evidence type="ECO:0000313" key="1">
    <source>
        <dbReference type="EMBL" id="QHT88635.1"/>
    </source>
</evidence>
<reference evidence="1" key="1">
    <citation type="journal article" date="2020" name="Nature">
        <title>Giant virus diversity and host interactions through global metagenomics.</title>
        <authorList>
            <person name="Schulz F."/>
            <person name="Roux S."/>
            <person name="Paez-Espino D."/>
            <person name="Jungbluth S."/>
            <person name="Walsh D.A."/>
            <person name="Denef V.J."/>
            <person name="McMahon K.D."/>
            <person name="Konstantinidis K.T."/>
            <person name="Eloe-Fadrosh E.A."/>
            <person name="Kyrpides N.C."/>
            <person name="Woyke T."/>
        </authorList>
    </citation>
    <scope>NUCLEOTIDE SEQUENCE</scope>
    <source>
        <strain evidence="1">GVMAG-M-3300023184-51</strain>
    </source>
</reference>
<protein>
    <recommendedName>
        <fullName evidence="2">T4 RNA ligase 1-like N-terminal domain-containing protein</fullName>
    </recommendedName>
</protein>
<sequence>MQVYKLTNCPEFVKILTNTDKTSEKDKEQYISDISYSTKLNQKYRIIRYNKPEITKDLISTYGIFRSVIVNSLNNVVCFSPPKSLHADRFMEIYPISDDGSSKNNIIAQEFVEGTMINVFFDPTAASWQIATRSTVGGNMSFFQGVGSKTFNEMFQEACAENGLFIHTLNPMYCYSFVLQHPCNRIVVPFSKPQLYLIEVYHIQHNLDGTINVFPQPLTLVKQFGFWSATKIRFPEVYEFSTYAELINKFASPNTPYNIMGVVIKNAVSNERCKIRNPIYEEVRQLRGNQAKLQYQYLSLRKDGKIPEFLKFYPETKDELSKFRDQIHMFTNTLHQNYVSCYVKKEKPLKEFPEQYRTHMFKLHEHYLAKLREQKGFVTNTVVINYVNNLAPSLLMYCLNHNLRKRNVDTLKADLV</sequence>
<dbReference type="EMBL" id="MN740120">
    <property type="protein sequence ID" value="QHT88635.1"/>
    <property type="molecule type" value="Genomic_DNA"/>
</dbReference>